<evidence type="ECO:0000256" key="4">
    <source>
        <dbReference type="PROSITE-ProRule" id="PRU00284"/>
    </source>
</evidence>
<comment type="similarity">
    <text evidence="3">Belongs to the methyl-accepting chemotaxis (MCP) protein family.</text>
</comment>
<evidence type="ECO:0000313" key="9">
    <source>
        <dbReference type="EMBL" id="AQZ98791.1"/>
    </source>
</evidence>
<dbReference type="SMART" id="SM00304">
    <property type="entry name" value="HAMP"/>
    <property type="match status" value="1"/>
</dbReference>
<comment type="subcellular location">
    <subcellularLocation>
        <location evidence="1">Membrane</location>
    </subcellularLocation>
</comment>
<dbReference type="GO" id="GO:0004888">
    <property type="term" value="F:transmembrane signaling receptor activity"/>
    <property type="evidence" value="ECO:0007669"/>
    <property type="project" value="InterPro"/>
</dbReference>
<dbReference type="InterPro" id="IPR004089">
    <property type="entry name" value="MCPsignal_dom"/>
</dbReference>
<dbReference type="GO" id="GO:0006935">
    <property type="term" value="P:chemotaxis"/>
    <property type="evidence" value="ECO:0007669"/>
    <property type="project" value="InterPro"/>
</dbReference>
<reference evidence="9 10" key="1">
    <citation type="submission" date="2017-03" db="EMBL/GenBank/DDBJ databases">
        <title>Rapid Whole Genome Sequencing of Comamonas kerstersii Causing Continuous ambulatory Peritoneal Dialysis-Associated Peritonitis.</title>
        <authorList>
            <person name="Zheng B."/>
        </authorList>
    </citation>
    <scope>NUCLEOTIDE SEQUENCE [LARGE SCALE GENOMIC DNA]</scope>
    <source>
        <strain evidence="9 10">8943</strain>
    </source>
</reference>
<evidence type="ECO:0000313" key="10">
    <source>
        <dbReference type="Proteomes" id="UP000242792"/>
    </source>
</evidence>
<feature type="domain" description="HAMP" evidence="8">
    <location>
        <begin position="343"/>
        <end position="395"/>
    </location>
</feature>
<dbReference type="SMART" id="SM00283">
    <property type="entry name" value="MA"/>
    <property type="match status" value="1"/>
</dbReference>
<keyword evidence="6" id="KW-1133">Transmembrane helix</keyword>
<dbReference type="InterPro" id="IPR003660">
    <property type="entry name" value="HAMP_dom"/>
</dbReference>
<dbReference type="InterPro" id="IPR029151">
    <property type="entry name" value="Sensor-like_sf"/>
</dbReference>
<dbReference type="InterPro" id="IPR004090">
    <property type="entry name" value="Chemotax_Me-accpt_rcpt"/>
</dbReference>
<dbReference type="GO" id="GO:0007165">
    <property type="term" value="P:signal transduction"/>
    <property type="evidence" value="ECO:0007669"/>
    <property type="project" value="UniProtKB-KW"/>
</dbReference>
<dbReference type="CDD" id="cd06225">
    <property type="entry name" value="HAMP"/>
    <property type="match status" value="1"/>
</dbReference>
<evidence type="ECO:0000259" key="8">
    <source>
        <dbReference type="PROSITE" id="PS50885"/>
    </source>
</evidence>
<dbReference type="InterPro" id="IPR051310">
    <property type="entry name" value="MCP_chemotaxis"/>
</dbReference>
<dbReference type="CDD" id="cd12912">
    <property type="entry name" value="PDC2_MCP_like"/>
    <property type="match status" value="1"/>
</dbReference>
<dbReference type="GO" id="GO:0005886">
    <property type="term" value="C:plasma membrane"/>
    <property type="evidence" value="ECO:0007669"/>
    <property type="project" value="TreeGrafter"/>
</dbReference>
<proteinExistence type="inferred from homology"/>
<keyword evidence="6" id="KW-0472">Membrane</keyword>
<dbReference type="PANTHER" id="PTHR43531">
    <property type="entry name" value="PROTEIN ICFG"/>
    <property type="match status" value="1"/>
</dbReference>
<dbReference type="Gene3D" id="1.10.287.950">
    <property type="entry name" value="Methyl-accepting chemotaxis protein"/>
    <property type="match status" value="1"/>
</dbReference>
<feature type="domain" description="Methyl-accepting transducer" evidence="7">
    <location>
        <begin position="400"/>
        <end position="629"/>
    </location>
</feature>
<dbReference type="Pfam" id="PF00015">
    <property type="entry name" value="MCPsignal"/>
    <property type="match status" value="1"/>
</dbReference>
<feature type="transmembrane region" description="Helical" evidence="6">
    <location>
        <begin position="320"/>
        <end position="341"/>
    </location>
</feature>
<sequence>MFEKLRKTKWNLGAKLSLATLLTVAVIMVVLMFVINMRVTSTIQQRAEMDMQQSMDMVYGFLASSDQDLRERTQKITKVFQSEHARSAQTLDVGDRKVLLLNGASANGDNALLDRFQTLTTAASTVFVLDNGKFKSIASTVELEDGNRAVGATIPEELEAHQLLLQGKEYLGLIKLFGKEFMAHYSPLHDANKQVIGAVFIGMDFSAFLESIKKTLRELKVGKDGYYFVMQTSGPQRGTILVHPRVEGDNLWERQDAQGHKYIQHMLGHDRGTHIYDVLNKDQSIRTMMTTFRRFAPWDWTIATSVNESEILEAGKQLQLIFIVLGLLSIVTLTGAIYWVLRRTVVMPLYKGLEVTEALAKGDLTQRAPVHSEDEIGKLLQAINRTADSLDGLIRTVQQKANGVTLASEEIARGNADLANRTESSASALEETAAAMEELGSTVRHNADNATTADTLARQAQQVVNSSGQTVTALVETMSGINQSSQRIADIIGVIDGIAFQTNILALNAAVEAARAGEHGRGFAVVASEVRALAGRSAEAAKEIKTLIQNSLDEVHSGNARATEAGNSMQQAIEEINKVSRVISEISHASTEQSNGVGQVAEAITSMDQATQKNAALVEEVSAAAQSLSVQANELLQAVAIFKLRNQGMHSSQLRAGNAAPQEPRLLP</sequence>
<dbReference type="SUPFAM" id="SSF58104">
    <property type="entry name" value="Methyl-accepting chemotaxis protein (MCP) signaling domain"/>
    <property type="match status" value="1"/>
</dbReference>
<dbReference type="PANTHER" id="PTHR43531:SF14">
    <property type="entry name" value="METHYL-ACCEPTING CHEMOTAXIS PROTEIN I-RELATED"/>
    <property type="match status" value="1"/>
</dbReference>
<feature type="transmembrane region" description="Helical" evidence="6">
    <location>
        <begin position="12"/>
        <end position="35"/>
    </location>
</feature>
<gene>
    <name evidence="9" type="ORF">B5M06_11585</name>
</gene>
<evidence type="ECO:0000256" key="1">
    <source>
        <dbReference type="ARBA" id="ARBA00004370"/>
    </source>
</evidence>
<feature type="coiled-coil region" evidence="5">
    <location>
        <begin position="600"/>
        <end position="627"/>
    </location>
</feature>
<dbReference type="PROSITE" id="PS50111">
    <property type="entry name" value="CHEMOTAXIS_TRANSDUC_2"/>
    <property type="match status" value="1"/>
</dbReference>
<dbReference type="RefSeq" id="WP_077344884.1">
    <property type="nucleotide sequence ID" value="NZ_MPOE01000018.1"/>
</dbReference>
<keyword evidence="4" id="KW-0807">Transducer</keyword>
<evidence type="ECO:0000259" key="7">
    <source>
        <dbReference type="PROSITE" id="PS50111"/>
    </source>
</evidence>
<evidence type="ECO:0000256" key="3">
    <source>
        <dbReference type="ARBA" id="ARBA00029447"/>
    </source>
</evidence>
<dbReference type="SUPFAM" id="SSF103190">
    <property type="entry name" value="Sensory domain-like"/>
    <property type="match status" value="1"/>
</dbReference>
<dbReference type="Pfam" id="PF17201">
    <property type="entry name" value="Cache_3-Cache_2"/>
    <property type="match status" value="1"/>
</dbReference>
<evidence type="ECO:0000256" key="5">
    <source>
        <dbReference type="SAM" id="Coils"/>
    </source>
</evidence>
<dbReference type="Pfam" id="PF00672">
    <property type="entry name" value="HAMP"/>
    <property type="match status" value="1"/>
</dbReference>
<dbReference type="PRINTS" id="PR00260">
    <property type="entry name" value="CHEMTRNSDUCR"/>
</dbReference>
<dbReference type="OrthoDB" id="9763018at2"/>
<evidence type="ECO:0000256" key="6">
    <source>
        <dbReference type="SAM" id="Phobius"/>
    </source>
</evidence>
<dbReference type="FunFam" id="1.10.287.950:FF:000001">
    <property type="entry name" value="Methyl-accepting chemotaxis sensory transducer"/>
    <property type="match status" value="1"/>
</dbReference>
<dbReference type="Proteomes" id="UP000242792">
    <property type="component" value="Chromosome"/>
</dbReference>
<name>A0A1V0BG10_9BURK</name>
<dbReference type="CDD" id="cd11386">
    <property type="entry name" value="MCP_signal"/>
    <property type="match status" value="1"/>
</dbReference>
<accession>A0A1V0BG10</accession>
<organism evidence="9 10">
    <name type="scientific">Comamonas kerstersii</name>
    <dbReference type="NCBI Taxonomy" id="225992"/>
    <lineage>
        <taxon>Bacteria</taxon>
        <taxon>Pseudomonadati</taxon>
        <taxon>Pseudomonadota</taxon>
        <taxon>Betaproteobacteria</taxon>
        <taxon>Burkholderiales</taxon>
        <taxon>Comamonadaceae</taxon>
        <taxon>Comamonas</taxon>
    </lineage>
</organism>
<dbReference type="AlphaFoldDB" id="A0A1V0BG10"/>
<evidence type="ECO:0000256" key="2">
    <source>
        <dbReference type="ARBA" id="ARBA00022481"/>
    </source>
</evidence>
<keyword evidence="6" id="KW-0812">Transmembrane</keyword>
<evidence type="ECO:0008006" key="11">
    <source>
        <dbReference type="Google" id="ProtNLM"/>
    </source>
</evidence>
<protein>
    <recommendedName>
        <fullName evidence="11">Chemotaxis protein</fullName>
    </recommendedName>
</protein>
<dbReference type="InterPro" id="IPR033462">
    <property type="entry name" value="Cache_3-Cache_2"/>
</dbReference>
<dbReference type="Gene3D" id="3.30.450.20">
    <property type="entry name" value="PAS domain"/>
    <property type="match status" value="1"/>
</dbReference>
<dbReference type="KEGG" id="cke:B5M06_11585"/>
<keyword evidence="2" id="KW-0488">Methylation</keyword>
<keyword evidence="5" id="KW-0175">Coiled coil</keyword>
<dbReference type="EMBL" id="CP020121">
    <property type="protein sequence ID" value="AQZ98791.1"/>
    <property type="molecule type" value="Genomic_DNA"/>
</dbReference>
<dbReference type="PROSITE" id="PS50885">
    <property type="entry name" value="HAMP"/>
    <property type="match status" value="1"/>
</dbReference>